<dbReference type="InterPro" id="IPR004590">
    <property type="entry name" value="ssDNA_annealing_RecT"/>
</dbReference>
<keyword evidence="2" id="KW-1185">Reference proteome</keyword>
<proteinExistence type="predicted"/>
<dbReference type="EMBL" id="MLHO01000015">
    <property type="protein sequence ID" value="OOF58297.1"/>
    <property type="molecule type" value="Genomic_DNA"/>
</dbReference>
<dbReference type="InterPro" id="IPR018330">
    <property type="entry name" value="RecT_fam"/>
</dbReference>
<sequence length="315" mass="35958">MTDNKTESKEKKLTPIEQRKVEIKRYIGSAGIQSRIKSLLSDPNKKDKFAATLINVALDDSLVYCSPESIVKSGLQAAELDLPLNKNMGLAYIVKYKKDAEFQIGYKGWQLLAKRAGINLRATPIFDCDQFEMVSDGFDTVVKHIPDVDNQQDYKPAWVDEHLRGVLVSTKENNEISHRFVSFGKIQQIAGISPSKKNGSYSPYTLWNLEMYIGKAIKYVLSKMPMEERQEQIARAVEIENGNDKYHIDEIDKQEDSKKEGDNIITVVDEDTFEQCKQTIINGETTLQELCDSGMYEFSKEQHEELEKLENQRGE</sequence>
<evidence type="ECO:0000313" key="1">
    <source>
        <dbReference type="EMBL" id="OOF58297.1"/>
    </source>
</evidence>
<accession>A0A1V3JPF5</accession>
<protein>
    <recommendedName>
        <fullName evidence="3">Recombinase</fullName>
    </recommendedName>
</protein>
<comment type="caution">
    <text evidence="1">The sequence shown here is derived from an EMBL/GenBank/DDBJ whole genome shotgun (WGS) entry which is preliminary data.</text>
</comment>
<dbReference type="AlphaFoldDB" id="A0A1V3JPF5"/>
<dbReference type="GO" id="GO:0003677">
    <property type="term" value="F:DNA binding"/>
    <property type="evidence" value="ECO:0007669"/>
    <property type="project" value="InterPro"/>
</dbReference>
<evidence type="ECO:0000313" key="2">
    <source>
        <dbReference type="Proteomes" id="UP000188541"/>
    </source>
</evidence>
<dbReference type="Proteomes" id="UP000188541">
    <property type="component" value="Unassembled WGS sequence"/>
</dbReference>
<evidence type="ECO:0008006" key="3">
    <source>
        <dbReference type="Google" id="ProtNLM"/>
    </source>
</evidence>
<name>A0A1V3JPF5_9PAST</name>
<dbReference type="GO" id="GO:0006259">
    <property type="term" value="P:DNA metabolic process"/>
    <property type="evidence" value="ECO:0007669"/>
    <property type="project" value="InterPro"/>
</dbReference>
<reference evidence="1 2" key="1">
    <citation type="submission" date="2016-10" db="EMBL/GenBank/DDBJ databases">
        <title>Rodentibacter gen. nov. and new species.</title>
        <authorList>
            <person name="Christensen H."/>
        </authorList>
    </citation>
    <scope>NUCLEOTIDE SEQUENCE [LARGE SCALE GENOMIC DNA]</scope>
    <source>
        <strain evidence="1 2">1996246016</strain>
    </source>
</reference>
<organism evidence="1 2">
    <name type="scientific">Rodentibacter genomosp. 2</name>
    <dbReference type="NCBI Taxonomy" id="1908266"/>
    <lineage>
        <taxon>Bacteria</taxon>
        <taxon>Pseudomonadati</taxon>
        <taxon>Pseudomonadota</taxon>
        <taxon>Gammaproteobacteria</taxon>
        <taxon>Pasteurellales</taxon>
        <taxon>Pasteurellaceae</taxon>
        <taxon>Rodentibacter</taxon>
    </lineage>
</organism>
<dbReference type="OrthoDB" id="5124088at2"/>
<dbReference type="STRING" id="1908266.BKK55_02695"/>
<dbReference type="Pfam" id="PF03837">
    <property type="entry name" value="RecT"/>
    <property type="match status" value="1"/>
</dbReference>
<gene>
    <name evidence="1" type="ORF">BKK55_02695</name>
</gene>
<dbReference type="RefSeq" id="WP_077550465.1">
    <property type="nucleotide sequence ID" value="NZ_MLHO01000015.1"/>
</dbReference>
<dbReference type="NCBIfam" id="TIGR00616">
    <property type="entry name" value="rect"/>
    <property type="match status" value="1"/>
</dbReference>